<dbReference type="AlphaFoldDB" id="A0A9W8USX6"/>
<dbReference type="GeneID" id="80893500"/>
<gene>
    <name evidence="1" type="ORF">LMH87_006341</name>
</gene>
<comment type="caution">
    <text evidence="1">The sequence shown here is derived from an EMBL/GenBank/DDBJ whole genome shotgun (WGS) entry which is preliminary data.</text>
</comment>
<accession>A0A9W8USX6</accession>
<dbReference type="RefSeq" id="XP_056059593.1">
    <property type="nucleotide sequence ID" value="XM_056204214.1"/>
</dbReference>
<organism evidence="1 2">
    <name type="scientific">Akanthomyces muscarius</name>
    <name type="common">Entomopathogenic fungus</name>
    <name type="synonym">Lecanicillium muscarium</name>
    <dbReference type="NCBI Taxonomy" id="2231603"/>
    <lineage>
        <taxon>Eukaryota</taxon>
        <taxon>Fungi</taxon>
        <taxon>Dikarya</taxon>
        <taxon>Ascomycota</taxon>
        <taxon>Pezizomycotina</taxon>
        <taxon>Sordariomycetes</taxon>
        <taxon>Hypocreomycetidae</taxon>
        <taxon>Hypocreales</taxon>
        <taxon>Cordycipitaceae</taxon>
        <taxon>Akanthomyces</taxon>
    </lineage>
</organism>
<keyword evidence="2" id="KW-1185">Reference proteome</keyword>
<reference evidence="1" key="1">
    <citation type="journal article" date="2023" name="Access Microbiol">
        <title>De-novo genome assembly for Akanthomyces muscarius, a biocontrol agent of insect agricultural pests.</title>
        <authorList>
            <person name="Erdos Z."/>
            <person name="Studholme D.J."/>
            <person name="Raymond B."/>
            <person name="Sharma M."/>
        </authorList>
    </citation>
    <scope>NUCLEOTIDE SEQUENCE</scope>
    <source>
        <strain evidence="1">Ve6</strain>
    </source>
</reference>
<dbReference type="EMBL" id="JAJHUN010000001">
    <property type="protein sequence ID" value="KAJ4164678.1"/>
    <property type="molecule type" value="Genomic_DNA"/>
</dbReference>
<dbReference type="KEGG" id="amus:LMH87_006341"/>
<dbReference type="Proteomes" id="UP001144673">
    <property type="component" value="Chromosome 1"/>
</dbReference>
<name>A0A9W8USX6_AKAMU</name>
<evidence type="ECO:0000313" key="2">
    <source>
        <dbReference type="Proteomes" id="UP001144673"/>
    </source>
</evidence>
<sequence>MTPRLIPFYWGNHDHFKLKPTKTLFNNYNSPSRHSYTSRMIAPSLSRAVCASSPVPCSSWLHRCLLYR</sequence>
<evidence type="ECO:0000313" key="1">
    <source>
        <dbReference type="EMBL" id="KAJ4164678.1"/>
    </source>
</evidence>
<protein>
    <submittedName>
        <fullName evidence="1">Uncharacterized protein</fullName>
    </submittedName>
</protein>
<proteinExistence type="predicted"/>